<dbReference type="GeneID" id="128313705"/>
<evidence type="ECO:0000256" key="2">
    <source>
        <dbReference type="SAM" id="SignalP"/>
    </source>
</evidence>
<reference evidence="4" key="1">
    <citation type="submission" date="2025-08" db="UniProtKB">
        <authorList>
            <consortium name="RefSeq"/>
        </authorList>
    </citation>
    <scope>IDENTIFICATION</scope>
    <source>
        <tissue evidence="4">Blood</tissue>
    </source>
</reference>
<evidence type="ECO:0000256" key="1">
    <source>
        <dbReference type="SAM" id="MobiDB-lite"/>
    </source>
</evidence>
<evidence type="ECO:0000313" key="4">
    <source>
        <dbReference type="RefSeq" id="XP_053069808.1"/>
    </source>
</evidence>
<feature type="compositionally biased region" description="Low complexity" evidence="1">
    <location>
        <begin position="132"/>
        <end position="245"/>
    </location>
</feature>
<keyword evidence="3" id="KW-1185">Reference proteome</keyword>
<dbReference type="RefSeq" id="XP_053069808.1">
    <property type="nucleotide sequence ID" value="XM_053213833.1"/>
</dbReference>
<protein>
    <submittedName>
        <fullName evidence="4">Uncharacterized protein LOC128313705</fullName>
    </submittedName>
</protein>
<organism evidence="3 4">
    <name type="scientific">Acinonyx jubatus</name>
    <name type="common">Cheetah</name>
    <dbReference type="NCBI Taxonomy" id="32536"/>
    <lineage>
        <taxon>Eukaryota</taxon>
        <taxon>Metazoa</taxon>
        <taxon>Chordata</taxon>
        <taxon>Craniata</taxon>
        <taxon>Vertebrata</taxon>
        <taxon>Euteleostomi</taxon>
        <taxon>Mammalia</taxon>
        <taxon>Eutheria</taxon>
        <taxon>Laurasiatheria</taxon>
        <taxon>Carnivora</taxon>
        <taxon>Feliformia</taxon>
        <taxon>Felidae</taxon>
        <taxon>Felinae</taxon>
        <taxon>Acinonyx</taxon>
    </lineage>
</organism>
<evidence type="ECO:0000313" key="3">
    <source>
        <dbReference type="Proteomes" id="UP001652583"/>
    </source>
</evidence>
<name>A0ABM3PDP9_ACIJB</name>
<dbReference type="Proteomes" id="UP001652583">
    <property type="component" value="Chromosome E3"/>
</dbReference>
<accession>A0ABM3PDP9</accession>
<keyword evidence="2" id="KW-0732">Signal</keyword>
<feature type="chain" id="PRO_5045313013" evidence="2">
    <location>
        <begin position="27"/>
        <end position="255"/>
    </location>
</feature>
<feature type="region of interest" description="Disordered" evidence="1">
    <location>
        <begin position="119"/>
        <end position="255"/>
    </location>
</feature>
<feature type="signal peptide" evidence="2">
    <location>
        <begin position="1"/>
        <end position="26"/>
    </location>
</feature>
<sequence length="255" mass="26437">MSRLVTMMLCLLPLVLQLLSCHAAAGQDIPEDRAVWDGGGCVSQGNPRDPQCKEMKEIHDTGTAKEESYLTDSNKMLINFKRSRKSGRNPTISTSKLSEEETVVLATKINTSKLTSYKDAISNPTSNEGAITKSSSSEASSSPSSADSSTTVISSTTATSPPTPNESATTVPTSTDLSSSPTPTDKDTPVPSSTEATSSPTSTEGATTTSSSTEASSSATSNESTTTVISSSTATSSPTPTESPTKVGHFLSDIH</sequence>
<proteinExistence type="predicted"/>
<gene>
    <name evidence="4" type="primary">LOC128313705</name>
</gene>